<accession>A0ABP7LWD6</accession>
<feature type="compositionally biased region" description="Basic and acidic residues" evidence="1">
    <location>
        <begin position="42"/>
        <end position="56"/>
    </location>
</feature>
<evidence type="ECO:0000256" key="1">
    <source>
        <dbReference type="SAM" id="MobiDB-lite"/>
    </source>
</evidence>
<evidence type="ECO:0000313" key="3">
    <source>
        <dbReference type="Proteomes" id="UP001501000"/>
    </source>
</evidence>
<evidence type="ECO:0000313" key="2">
    <source>
        <dbReference type="EMBL" id="GAA3907292.1"/>
    </source>
</evidence>
<feature type="region of interest" description="Disordered" evidence="1">
    <location>
        <begin position="137"/>
        <end position="157"/>
    </location>
</feature>
<name>A0ABP7LWD6_9ACTN</name>
<organism evidence="2 3">
    <name type="scientific">Streptomyces gulbargensis</name>
    <dbReference type="NCBI Taxonomy" id="364901"/>
    <lineage>
        <taxon>Bacteria</taxon>
        <taxon>Bacillati</taxon>
        <taxon>Actinomycetota</taxon>
        <taxon>Actinomycetes</taxon>
        <taxon>Kitasatosporales</taxon>
        <taxon>Streptomycetaceae</taxon>
        <taxon>Streptomyces</taxon>
    </lineage>
</organism>
<protein>
    <recommendedName>
        <fullName evidence="4">CopG family transcriptional regulator</fullName>
    </recommendedName>
</protein>
<feature type="region of interest" description="Disordered" evidence="1">
    <location>
        <begin position="38"/>
        <end position="60"/>
    </location>
</feature>
<keyword evidence="3" id="KW-1185">Reference proteome</keyword>
<reference evidence="3" key="1">
    <citation type="journal article" date="2019" name="Int. J. Syst. Evol. Microbiol.">
        <title>The Global Catalogue of Microorganisms (GCM) 10K type strain sequencing project: providing services to taxonomists for standard genome sequencing and annotation.</title>
        <authorList>
            <consortium name="The Broad Institute Genomics Platform"/>
            <consortium name="The Broad Institute Genome Sequencing Center for Infectious Disease"/>
            <person name="Wu L."/>
            <person name="Ma J."/>
        </authorList>
    </citation>
    <scope>NUCLEOTIDE SEQUENCE [LARGE SCALE GENOMIC DNA]</scope>
    <source>
        <strain evidence="3">JCM 16956</strain>
    </source>
</reference>
<dbReference type="Proteomes" id="UP001501000">
    <property type="component" value="Unassembled WGS sequence"/>
</dbReference>
<evidence type="ECO:0008006" key="4">
    <source>
        <dbReference type="Google" id="ProtNLM"/>
    </source>
</evidence>
<gene>
    <name evidence="2" type="ORF">GCM10022244_16700</name>
</gene>
<comment type="caution">
    <text evidence="2">The sequence shown here is derived from an EMBL/GenBank/DDBJ whole genome shotgun (WGS) entry which is preliminary data.</text>
</comment>
<dbReference type="EMBL" id="BAABAJ010000004">
    <property type="protein sequence ID" value="GAA3907292.1"/>
    <property type="molecule type" value="Genomic_DNA"/>
</dbReference>
<sequence length="157" mass="17509">MLGRFPWFAPFFFRARRLLPRFDMASPPGSWGCALSSLGAGRGERMPDRPVRDGKAPGRQSMVASMATKKVTVTIPEELLEEIRAEAAEQGVSAYVTEALRLRRDRDRLGELVGWLEDEHGPVTEAELAAARDELDGFHAEHERRRRAREGHAGEAA</sequence>
<proteinExistence type="predicted"/>